<dbReference type="FunFam" id="2.60.40.420:FF:000010">
    <property type="entry name" value="Early nodulin-like protein 1"/>
    <property type="match status" value="1"/>
</dbReference>
<dbReference type="Proteomes" id="UP000585474">
    <property type="component" value="Unassembled WGS sequence"/>
</dbReference>
<feature type="domain" description="Phytocyanin" evidence="11">
    <location>
        <begin position="31"/>
        <end position="133"/>
    </location>
</feature>
<evidence type="ECO:0000256" key="7">
    <source>
        <dbReference type="ARBA" id="ARBA00023180"/>
    </source>
</evidence>
<keyword evidence="3" id="KW-0336">GPI-anchor</keyword>
<keyword evidence="6" id="KW-1015">Disulfide bond</keyword>
<evidence type="ECO:0000313" key="13">
    <source>
        <dbReference type="Proteomes" id="UP000585474"/>
    </source>
</evidence>
<dbReference type="Pfam" id="PF02298">
    <property type="entry name" value="Cu_bind_like"/>
    <property type="match status" value="1"/>
</dbReference>
<keyword evidence="8" id="KW-0449">Lipoprotein</keyword>
<evidence type="ECO:0000256" key="8">
    <source>
        <dbReference type="ARBA" id="ARBA00023288"/>
    </source>
</evidence>
<comment type="caution">
    <text evidence="12">The sequence shown here is derived from an EMBL/GenBank/DDBJ whole genome shotgun (WGS) entry which is preliminary data.</text>
</comment>
<dbReference type="GO" id="GO:0098552">
    <property type="term" value="C:side of membrane"/>
    <property type="evidence" value="ECO:0007669"/>
    <property type="project" value="UniProtKB-KW"/>
</dbReference>
<dbReference type="GO" id="GO:0005886">
    <property type="term" value="C:plasma membrane"/>
    <property type="evidence" value="ECO:0007669"/>
    <property type="project" value="UniProtKB-SubCell"/>
</dbReference>
<dbReference type="PANTHER" id="PTHR33021:SF289">
    <property type="entry name" value="EARLY NODULIN-LIKE PROTEIN 5-RELATED"/>
    <property type="match status" value="1"/>
</dbReference>
<evidence type="ECO:0000259" key="11">
    <source>
        <dbReference type="PROSITE" id="PS51485"/>
    </source>
</evidence>
<dbReference type="AlphaFoldDB" id="A0A7J0G589"/>
<evidence type="ECO:0000256" key="9">
    <source>
        <dbReference type="ARBA" id="ARBA00035011"/>
    </source>
</evidence>
<evidence type="ECO:0000313" key="12">
    <source>
        <dbReference type="EMBL" id="GFZ05892.1"/>
    </source>
</evidence>
<dbReference type="Gene3D" id="2.60.40.420">
    <property type="entry name" value="Cupredoxins - blue copper proteins"/>
    <property type="match status" value="1"/>
</dbReference>
<feature type="signal peptide" evidence="10">
    <location>
        <begin position="1"/>
        <end position="24"/>
    </location>
</feature>
<reference evidence="12 13" key="1">
    <citation type="submission" date="2019-07" db="EMBL/GenBank/DDBJ databases">
        <title>De Novo Assembly of kiwifruit Actinidia rufa.</title>
        <authorList>
            <person name="Sugita-Konishi S."/>
            <person name="Sato K."/>
            <person name="Mori E."/>
            <person name="Abe Y."/>
            <person name="Kisaki G."/>
            <person name="Hamano K."/>
            <person name="Suezawa K."/>
            <person name="Otani M."/>
            <person name="Fukuda T."/>
            <person name="Manabe T."/>
            <person name="Gomi K."/>
            <person name="Tabuchi M."/>
            <person name="Akimitsu K."/>
            <person name="Kataoka I."/>
        </authorList>
    </citation>
    <scope>NUCLEOTIDE SEQUENCE [LARGE SCALE GENOMIC DNA]</scope>
    <source>
        <strain evidence="13">cv. Fuchu</strain>
    </source>
</reference>
<evidence type="ECO:0000256" key="4">
    <source>
        <dbReference type="ARBA" id="ARBA00022729"/>
    </source>
</evidence>
<evidence type="ECO:0000256" key="3">
    <source>
        <dbReference type="ARBA" id="ARBA00022622"/>
    </source>
</evidence>
<keyword evidence="5" id="KW-0472">Membrane</keyword>
<evidence type="ECO:0000256" key="10">
    <source>
        <dbReference type="SAM" id="SignalP"/>
    </source>
</evidence>
<evidence type="ECO:0000256" key="1">
    <source>
        <dbReference type="ARBA" id="ARBA00004609"/>
    </source>
</evidence>
<protein>
    <recommendedName>
        <fullName evidence="11">Phytocyanin domain-containing protein</fullName>
    </recommendedName>
</protein>
<comment type="similarity">
    <text evidence="9">Belongs to the early nodulin-like (ENODL) family.</text>
</comment>
<keyword evidence="2" id="KW-1003">Cell membrane</keyword>
<dbReference type="InterPro" id="IPR039391">
    <property type="entry name" value="Phytocyanin-like"/>
</dbReference>
<keyword evidence="13" id="KW-1185">Reference proteome</keyword>
<dbReference type="EMBL" id="BJWL01000018">
    <property type="protein sequence ID" value="GFZ05892.1"/>
    <property type="molecule type" value="Genomic_DNA"/>
</dbReference>
<keyword evidence="7" id="KW-0325">Glycoprotein</keyword>
<dbReference type="PANTHER" id="PTHR33021">
    <property type="entry name" value="BLUE COPPER PROTEIN"/>
    <property type="match status" value="1"/>
</dbReference>
<organism evidence="12 13">
    <name type="scientific">Actinidia rufa</name>
    <dbReference type="NCBI Taxonomy" id="165716"/>
    <lineage>
        <taxon>Eukaryota</taxon>
        <taxon>Viridiplantae</taxon>
        <taxon>Streptophyta</taxon>
        <taxon>Embryophyta</taxon>
        <taxon>Tracheophyta</taxon>
        <taxon>Spermatophyta</taxon>
        <taxon>Magnoliopsida</taxon>
        <taxon>eudicotyledons</taxon>
        <taxon>Gunneridae</taxon>
        <taxon>Pentapetalae</taxon>
        <taxon>asterids</taxon>
        <taxon>Ericales</taxon>
        <taxon>Actinidiaceae</taxon>
        <taxon>Actinidia</taxon>
    </lineage>
</organism>
<evidence type="ECO:0000256" key="2">
    <source>
        <dbReference type="ARBA" id="ARBA00022475"/>
    </source>
</evidence>
<feature type="chain" id="PRO_5029611069" description="Phytocyanin domain-containing protein" evidence="10">
    <location>
        <begin position="25"/>
        <end position="175"/>
    </location>
</feature>
<gene>
    <name evidence="12" type="ORF">Acr_18g0000620</name>
</gene>
<dbReference type="PROSITE" id="PS51485">
    <property type="entry name" value="PHYTOCYANIN"/>
    <property type="match status" value="1"/>
</dbReference>
<evidence type="ECO:0000256" key="5">
    <source>
        <dbReference type="ARBA" id="ARBA00023136"/>
    </source>
</evidence>
<dbReference type="CDD" id="cd11019">
    <property type="entry name" value="OsENODL1_like"/>
    <property type="match status" value="1"/>
</dbReference>
<dbReference type="InterPro" id="IPR003245">
    <property type="entry name" value="Phytocyanin_dom"/>
</dbReference>
<keyword evidence="4 10" id="KW-0732">Signal</keyword>
<dbReference type="InterPro" id="IPR041846">
    <property type="entry name" value="ENL_dom"/>
</dbReference>
<comment type="subcellular location">
    <subcellularLocation>
        <location evidence="1">Cell membrane</location>
        <topology evidence="1">Lipid-anchor</topology>
        <topology evidence="1">GPI-anchor</topology>
    </subcellularLocation>
</comment>
<dbReference type="OrthoDB" id="959565at2759"/>
<sequence length="175" mass="19586">MASLFMGYRAKFLLILAFLMSSLCFVNVMCAEFEVGGDKGWVTPPSKNDQIYNQWASKNRFNVGDILRFKYDKDSVLVVTDEEYDKCKSSHPIFFSNNGDTDFKLDRPGLFYFISGVAGHCERGLKMIIKVLELESPPTQPSSDQTNGGAVQVAKTMSSPPVVMLLFSFFGALFM</sequence>
<dbReference type="SUPFAM" id="SSF49503">
    <property type="entry name" value="Cupredoxins"/>
    <property type="match status" value="1"/>
</dbReference>
<dbReference type="InterPro" id="IPR008972">
    <property type="entry name" value="Cupredoxin"/>
</dbReference>
<accession>A0A7J0G589</accession>
<dbReference type="GO" id="GO:0009055">
    <property type="term" value="F:electron transfer activity"/>
    <property type="evidence" value="ECO:0007669"/>
    <property type="project" value="InterPro"/>
</dbReference>
<name>A0A7J0G589_9ERIC</name>
<evidence type="ECO:0000256" key="6">
    <source>
        <dbReference type="ARBA" id="ARBA00023157"/>
    </source>
</evidence>
<proteinExistence type="inferred from homology"/>